<name>A0A542XDM9_9MICO</name>
<protein>
    <submittedName>
        <fullName evidence="2">Uncharacterized protein</fullName>
    </submittedName>
</protein>
<gene>
    <name evidence="2" type="ORF">FB554_2100</name>
</gene>
<evidence type="ECO:0000313" key="2">
    <source>
        <dbReference type="EMBL" id="TQL33943.1"/>
    </source>
</evidence>
<comment type="caution">
    <text evidence="2">The sequence shown here is derived from an EMBL/GenBank/DDBJ whole genome shotgun (WGS) entry which is preliminary data.</text>
</comment>
<dbReference type="EMBL" id="VFOK01000001">
    <property type="protein sequence ID" value="TQL33943.1"/>
    <property type="molecule type" value="Genomic_DNA"/>
</dbReference>
<sequence length="120" mass="12713">MVWVGRPNMSPAPMRRTLGDKAASPGLGHRLSPGGTGAPDVSGSMVMTTICSLPMVWKRSSIRNVGGLVSDARTASRSCERLLITASRDTAIADSEPAMQIANTPMIKHTARNGRQVARV</sequence>
<accession>A0A542XDM9</accession>
<feature type="region of interest" description="Disordered" evidence="1">
    <location>
        <begin position="1"/>
        <end position="42"/>
    </location>
</feature>
<evidence type="ECO:0000313" key="3">
    <source>
        <dbReference type="Proteomes" id="UP000318336"/>
    </source>
</evidence>
<proteinExistence type="predicted"/>
<keyword evidence="3" id="KW-1185">Reference proteome</keyword>
<dbReference type="Proteomes" id="UP000318336">
    <property type="component" value="Unassembled WGS sequence"/>
</dbReference>
<dbReference type="AlphaFoldDB" id="A0A542XDM9"/>
<reference evidence="2 3" key="1">
    <citation type="submission" date="2019-06" db="EMBL/GenBank/DDBJ databases">
        <title>Sequencing the genomes of 1000 actinobacteria strains.</title>
        <authorList>
            <person name="Klenk H.-P."/>
        </authorList>
    </citation>
    <scope>NUCLEOTIDE SEQUENCE [LARGE SCALE GENOMIC DNA]</scope>
    <source>
        <strain evidence="2 3">DSM 24617</strain>
    </source>
</reference>
<organism evidence="2 3">
    <name type="scientific">Barrientosiimonas humi</name>
    <dbReference type="NCBI Taxonomy" id="999931"/>
    <lineage>
        <taxon>Bacteria</taxon>
        <taxon>Bacillati</taxon>
        <taxon>Actinomycetota</taxon>
        <taxon>Actinomycetes</taxon>
        <taxon>Micrococcales</taxon>
        <taxon>Dermacoccaceae</taxon>
        <taxon>Barrientosiimonas</taxon>
    </lineage>
</organism>
<evidence type="ECO:0000256" key="1">
    <source>
        <dbReference type="SAM" id="MobiDB-lite"/>
    </source>
</evidence>